<sequence length="180" mass="20248">MKRLSTLLVLASVSMILPGVPCAAKSSESYYNEALSMHRTGNLNEAVRLYSMAIQSDNRYVMAYQMRAAAWQRLRQFQRAISDYTAVIDLGEPYFQAVGYFNRGVVKNMSGRYAEAIPDFTRAISIDRKMAASFFHRGIARFKTGDSTGSLEDLIQAARLGDPDAVRLLDSTTPDWRQMK</sequence>
<dbReference type="RefSeq" id="WP_069808457.1">
    <property type="nucleotide sequence ID" value="NZ_CP017305.1"/>
</dbReference>
<evidence type="ECO:0000256" key="2">
    <source>
        <dbReference type="ARBA" id="ARBA00022803"/>
    </source>
</evidence>
<dbReference type="Proteomes" id="UP000095185">
    <property type="component" value="Chromosome"/>
</dbReference>
<dbReference type="OrthoDB" id="597607at2"/>
<feature type="signal peptide" evidence="4">
    <location>
        <begin position="1"/>
        <end position="23"/>
    </location>
</feature>
<keyword evidence="1" id="KW-0677">Repeat</keyword>
<dbReference type="PANTHER" id="PTHR44858">
    <property type="entry name" value="TETRATRICOPEPTIDE REPEAT PROTEIN 6"/>
    <property type="match status" value="1"/>
</dbReference>
<protein>
    <submittedName>
        <fullName evidence="5">Uncharacterized protein</fullName>
    </submittedName>
</protein>
<evidence type="ECO:0000313" key="6">
    <source>
        <dbReference type="Proteomes" id="UP000095185"/>
    </source>
</evidence>
<dbReference type="STRING" id="274537.BIU88_00250"/>
<keyword evidence="6" id="KW-1185">Reference proteome</keyword>
<dbReference type="PANTHER" id="PTHR44858:SF1">
    <property type="entry name" value="UDP-N-ACETYLGLUCOSAMINE--PEPTIDE N-ACETYLGLUCOSAMINYLTRANSFERASE SPINDLY-RELATED"/>
    <property type="match status" value="1"/>
</dbReference>
<dbReference type="Gene3D" id="1.25.40.10">
    <property type="entry name" value="Tetratricopeptide repeat domain"/>
    <property type="match status" value="2"/>
</dbReference>
<evidence type="ECO:0000256" key="3">
    <source>
        <dbReference type="PROSITE-ProRule" id="PRU00339"/>
    </source>
</evidence>
<dbReference type="PROSITE" id="PS50005">
    <property type="entry name" value="TPR"/>
    <property type="match status" value="1"/>
</dbReference>
<dbReference type="Pfam" id="PF13181">
    <property type="entry name" value="TPR_8"/>
    <property type="match status" value="1"/>
</dbReference>
<feature type="chain" id="PRO_5009106519" evidence="4">
    <location>
        <begin position="24"/>
        <end position="180"/>
    </location>
</feature>
<gene>
    <name evidence="5" type="ORF">BIU88_00250</name>
</gene>
<dbReference type="InterPro" id="IPR011990">
    <property type="entry name" value="TPR-like_helical_dom_sf"/>
</dbReference>
<keyword evidence="2 3" id="KW-0802">TPR repeat</keyword>
<feature type="repeat" description="TPR" evidence="3">
    <location>
        <begin position="97"/>
        <end position="130"/>
    </location>
</feature>
<accession>A0A1D8CZY7</accession>
<evidence type="ECO:0000256" key="1">
    <source>
        <dbReference type="ARBA" id="ARBA00022737"/>
    </source>
</evidence>
<dbReference type="SMART" id="SM00028">
    <property type="entry name" value="TPR"/>
    <property type="match status" value="4"/>
</dbReference>
<reference evidence="5" key="1">
    <citation type="submission" date="2016-09" db="EMBL/GenBank/DDBJ databases">
        <title>Genome sequence of Chlorobaculum limnaeum.</title>
        <authorList>
            <person name="Liu Z."/>
            <person name="Tank M."/>
            <person name="Bryant D.A."/>
        </authorList>
    </citation>
    <scope>NUCLEOTIDE SEQUENCE [LARGE SCALE GENOMIC DNA]</scope>
    <source>
        <strain evidence="5">DSM 1677</strain>
    </source>
</reference>
<dbReference type="SUPFAM" id="SSF48452">
    <property type="entry name" value="TPR-like"/>
    <property type="match status" value="1"/>
</dbReference>
<name>A0A1D8CZY7_CHLLM</name>
<evidence type="ECO:0000313" key="5">
    <source>
        <dbReference type="EMBL" id="AOS82725.1"/>
    </source>
</evidence>
<dbReference type="AlphaFoldDB" id="A0A1D8CZY7"/>
<dbReference type="InterPro" id="IPR050498">
    <property type="entry name" value="Ycf3"/>
</dbReference>
<keyword evidence="4" id="KW-0732">Signal</keyword>
<dbReference type="InterPro" id="IPR019734">
    <property type="entry name" value="TPR_rpt"/>
</dbReference>
<dbReference type="EMBL" id="CP017305">
    <property type="protein sequence ID" value="AOS82725.1"/>
    <property type="molecule type" value="Genomic_DNA"/>
</dbReference>
<organism evidence="5 6">
    <name type="scientific">Chlorobaculum limnaeum</name>
    <dbReference type="NCBI Taxonomy" id="274537"/>
    <lineage>
        <taxon>Bacteria</taxon>
        <taxon>Pseudomonadati</taxon>
        <taxon>Chlorobiota</taxon>
        <taxon>Chlorobiia</taxon>
        <taxon>Chlorobiales</taxon>
        <taxon>Chlorobiaceae</taxon>
        <taxon>Chlorobaculum</taxon>
    </lineage>
</organism>
<dbReference type="KEGG" id="clz:BIU88_00250"/>
<proteinExistence type="predicted"/>
<evidence type="ECO:0000256" key="4">
    <source>
        <dbReference type="SAM" id="SignalP"/>
    </source>
</evidence>